<evidence type="ECO:0000256" key="3">
    <source>
        <dbReference type="ARBA" id="ARBA00023295"/>
    </source>
</evidence>
<dbReference type="GO" id="GO:0009254">
    <property type="term" value="P:peptidoglycan turnover"/>
    <property type="evidence" value="ECO:0007669"/>
    <property type="project" value="TreeGrafter"/>
</dbReference>
<keyword evidence="3" id="KW-0326">Glycosidase</keyword>
<dbReference type="Proteomes" id="UP000240739">
    <property type="component" value="Unassembled WGS sequence"/>
</dbReference>
<dbReference type="AlphaFoldDB" id="A0A2T4UGD2"/>
<keyword evidence="8" id="KW-1185">Reference proteome</keyword>
<dbReference type="SUPFAM" id="SSF51445">
    <property type="entry name" value="(Trans)glycosidases"/>
    <property type="match status" value="1"/>
</dbReference>
<dbReference type="InterPro" id="IPR036962">
    <property type="entry name" value="Glyco_hydro_3_N_sf"/>
</dbReference>
<dbReference type="GO" id="GO:0005975">
    <property type="term" value="P:carbohydrate metabolic process"/>
    <property type="evidence" value="ECO:0007669"/>
    <property type="project" value="InterPro"/>
</dbReference>
<dbReference type="GO" id="GO:0004553">
    <property type="term" value="F:hydrolase activity, hydrolyzing O-glycosyl compounds"/>
    <property type="evidence" value="ECO:0007669"/>
    <property type="project" value="InterPro"/>
</dbReference>
<dbReference type="PANTHER" id="PTHR30480:SF16">
    <property type="entry name" value="GLYCOSIDE HYDROLASE FAMILY 3 DOMAIN PROTEIN"/>
    <property type="match status" value="1"/>
</dbReference>
<evidence type="ECO:0000313" key="7">
    <source>
        <dbReference type="EMBL" id="PTL58259.1"/>
    </source>
</evidence>
<evidence type="ECO:0000256" key="1">
    <source>
        <dbReference type="ARBA" id="ARBA00005336"/>
    </source>
</evidence>
<dbReference type="InterPro" id="IPR050226">
    <property type="entry name" value="NagZ_Beta-hexosaminidase"/>
</dbReference>
<dbReference type="EMBL" id="PYYB01000001">
    <property type="protein sequence ID" value="PTL58259.1"/>
    <property type="molecule type" value="Genomic_DNA"/>
</dbReference>
<sequence length="420" mass="42441">MGVHLRRRTVALVVLLAALAAAIPLLTGSDDDAAPTTEGGSSFRAAPEVRERGSSLISALAPLLAAGSGRAGQGSATGAGSTTTAAPERGAAGSNLGVPVDRAAARLFVVGFPGTTPNAPFFARMRVREWGGVLLTRPNYVEPGQLRTLAAGVGAAARAAGHDEPFVVARQAGGEDSAFGNLPPDAQFDQLSPEDAADQARRSAAQLRALGVTMTLAPDADLGSIGGPWDGRGFAADVPDVTAKTVAAVRAYRRGNVAAVVGHFPGEGAASADPARTTATVGLGLDELRAADMQPFLEVAPDAAVVQMSGALYAALDGVTPATLLPQAVALLRKEARFDGVVLSADLGAAAFASGTTPGDAAVDALRAGCDLLLLPGDATDQEQAVRTVVRAIRSGALPAARVREALGRVAALKRRYDVG</sequence>
<name>A0A2T4UGD2_9ACTN</name>
<dbReference type="Pfam" id="PF00933">
    <property type="entry name" value="Glyco_hydro_3"/>
    <property type="match status" value="1"/>
</dbReference>
<accession>A0A2T4UGD2</accession>
<dbReference type="InterPro" id="IPR017853">
    <property type="entry name" value="GH"/>
</dbReference>
<dbReference type="InterPro" id="IPR001764">
    <property type="entry name" value="Glyco_hydro_3_N"/>
</dbReference>
<evidence type="ECO:0000256" key="4">
    <source>
        <dbReference type="SAM" id="MobiDB-lite"/>
    </source>
</evidence>
<reference evidence="7 8" key="1">
    <citation type="submission" date="2018-03" db="EMBL/GenBank/DDBJ databases">
        <title>Aquarubrobacter algicola gen. nov., sp. nov., a novel actinobacterium isolated from shallow eutrophic lake during the end of cyanobacterial harmful algal blooms.</title>
        <authorList>
            <person name="Chun S.J."/>
        </authorList>
    </citation>
    <scope>NUCLEOTIDE SEQUENCE [LARGE SCALE GENOMIC DNA]</scope>
    <source>
        <strain evidence="7 8">Seoho-28</strain>
    </source>
</reference>
<dbReference type="OrthoDB" id="9805821at2"/>
<feature type="chain" id="PRO_5038491188" description="Glycoside hydrolase family 3 N-terminal domain-containing protein" evidence="5">
    <location>
        <begin position="23"/>
        <end position="420"/>
    </location>
</feature>
<comment type="caution">
    <text evidence="7">The sequence shown here is derived from an EMBL/GenBank/DDBJ whole genome shotgun (WGS) entry which is preliminary data.</text>
</comment>
<dbReference type="Gene3D" id="3.20.20.300">
    <property type="entry name" value="Glycoside hydrolase, family 3, N-terminal domain"/>
    <property type="match status" value="1"/>
</dbReference>
<evidence type="ECO:0000313" key="8">
    <source>
        <dbReference type="Proteomes" id="UP000240739"/>
    </source>
</evidence>
<comment type="similarity">
    <text evidence="1">Belongs to the glycosyl hydrolase 3 family.</text>
</comment>
<feature type="signal peptide" evidence="5">
    <location>
        <begin position="1"/>
        <end position="22"/>
    </location>
</feature>
<feature type="domain" description="Glycoside hydrolase family 3 N-terminal" evidence="6">
    <location>
        <begin position="129"/>
        <end position="412"/>
    </location>
</feature>
<protein>
    <recommendedName>
        <fullName evidence="6">Glycoside hydrolase family 3 N-terminal domain-containing protein</fullName>
    </recommendedName>
</protein>
<evidence type="ECO:0000256" key="5">
    <source>
        <dbReference type="SAM" id="SignalP"/>
    </source>
</evidence>
<proteinExistence type="inferred from homology"/>
<keyword evidence="2" id="KW-0378">Hydrolase</keyword>
<dbReference type="PANTHER" id="PTHR30480">
    <property type="entry name" value="BETA-HEXOSAMINIDASE-RELATED"/>
    <property type="match status" value="1"/>
</dbReference>
<dbReference type="RefSeq" id="WP_107566697.1">
    <property type="nucleotide sequence ID" value="NZ_PYYB01000001.1"/>
</dbReference>
<organism evidence="7 8">
    <name type="scientific">Paraconexibacter algicola</name>
    <dbReference type="NCBI Taxonomy" id="2133960"/>
    <lineage>
        <taxon>Bacteria</taxon>
        <taxon>Bacillati</taxon>
        <taxon>Actinomycetota</taxon>
        <taxon>Thermoleophilia</taxon>
        <taxon>Solirubrobacterales</taxon>
        <taxon>Paraconexibacteraceae</taxon>
        <taxon>Paraconexibacter</taxon>
    </lineage>
</organism>
<evidence type="ECO:0000256" key="2">
    <source>
        <dbReference type="ARBA" id="ARBA00022801"/>
    </source>
</evidence>
<keyword evidence="5" id="KW-0732">Signal</keyword>
<evidence type="ECO:0000259" key="6">
    <source>
        <dbReference type="Pfam" id="PF00933"/>
    </source>
</evidence>
<feature type="region of interest" description="Disordered" evidence="4">
    <location>
        <begin position="71"/>
        <end position="93"/>
    </location>
</feature>
<gene>
    <name evidence="7" type="ORF">C7Y72_00645</name>
</gene>